<name>A0A3G4ZZ04_9VIRU</name>
<gene>
    <name evidence="1" type="ORF">Faunusvirus6_19</name>
</gene>
<organism evidence="1">
    <name type="scientific">Faunusvirus sp</name>
    <dbReference type="NCBI Taxonomy" id="2487766"/>
    <lineage>
        <taxon>Viruses</taxon>
        <taxon>Varidnaviria</taxon>
        <taxon>Bamfordvirae</taxon>
        <taxon>Nucleocytoviricota</taxon>
        <taxon>Megaviricetes</taxon>
        <taxon>Imitervirales</taxon>
        <taxon>Mimiviridae</taxon>
    </lineage>
</organism>
<reference evidence="1" key="1">
    <citation type="submission" date="2018-10" db="EMBL/GenBank/DDBJ databases">
        <title>Hidden diversity of soil giant viruses.</title>
        <authorList>
            <person name="Schulz F."/>
            <person name="Alteio L."/>
            <person name="Goudeau D."/>
            <person name="Ryan E.M."/>
            <person name="Malmstrom R.R."/>
            <person name="Blanchard J."/>
            <person name="Woyke T."/>
        </authorList>
    </citation>
    <scope>NUCLEOTIDE SEQUENCE</scope>
    <source>
        <strain evidence="1">FNV1</strain>
    </source>
</reference>
<accession>A0A3G4ZZ04</accession>
<sequence>MKVINLSLIIPVTYNIHCIMTEPPNIIIIRRKIACIKASTYANIN</sequence>
<evidence type="ECO:0000313" key="1">
    <source>
        <dbReference type="EMBL" id="AYV79241.1"/>
    </source>
</evidence>
<protein>
    <submittedName>
        <fullName evidence="1">Uncharacterized protein</fullName>
    </submittedName>
</protein>
<dbReference type="EMBL" id="MK072137">
    <property type="protein sequence ID" value="AYV79241.1"/>
    <property type="molecule type" value="Genomic_DNA"/>
</dbReference>
<proteinExistence type="predicted"/>